<keyword evidence="2" id="KW-0472">Membrane</keyword>
<protein>
    <recommendedName>
        <fullName evidence="5">HAF repeat-containing protein</fullName>
    </recommendedName>
</protein>
<feature type="region of interest" description="Disordered" evidence="1">
    <location>
        <begin position="71"/>
        <end position="97"/>
    </location>
</feature>
<evidence type="ECO:0000256" key="2">
    <source>
        <dbReference type="SAM" id="Phobius"/>
    </source>
</evidence>
<name>A0ABQ4DSN5_9ACTN</name>
<proteinExistence type="predicted"/>
<evidence type="ECO:0000313" key="4">
    <source>
        <dbReference type="Proteomes" id="UP000646749"/>
    </source>
</evidence>
<accession>A0ABQ4DSN5</accession>
<dbReference type="RefSeq" id="WP_203864123.1">
    <property type="nucleotide sequence ID" value="NZ_BONW01000001.1"/>
</dbReference>
<keyword evidence="4" id="KW-1185">Reference proteome</keyword>
<reference evidence="3 4" key="1">
    <citation type="submission" date="2021-01" db="EMBL/GenBank/DDBJ databases">
        <title>Whole genome shotgun sequence of Plantactinospora endophytica NBRC 110450.</title>
        <authorList>
            <person name="Komaki H."/>
            <person name="Tamura T."/>
        </authorList>
    </citation>
    <scope>NUCLEOTIDE SEQUENCE [LARGE SCALE GENOMIC DNA]</scope>
    <source>
        <strain evidence="3 4">NBRC 110450</strain>
    </source>
</reference>
<evidence type="ECO:0000313" key="3">
    <source>
        <dbReference type="EMBL" id="GIG85466.1"/>
    </source>
</evidence>
<feature type="transmembrane region" description="Helical" evidence="2">
    <location>
        <begin position="45"/>
        <end position="68"/>
    </location>
</feature>
<gene>
    <name evidence="3" type="ORF">Pen02_04020</name>
</gene>
<evidence type="ECO:0000256" key="1">
    <source>
        <dbReference type="SAM" id="MobiDB-lite"/>
    </source>
</evidence>
<sequence>MTELDDEDARYLRARLGAVAVPAGRLSADGLLALGRRTGRRRRTAATTAGALLPVAAIVLVTGGFLPWDGNAGPGPAGTSTASPATPSPATPTSAPVTADCTLERLPMPSGAKTGSVLAGSPNGRHLVGSYNPPEAANLPAWWVDGRLQEIPVEADAIARDVNDSGMVVGDGSGPDGKSAPWAYLDGKLIWLPIPPGFTDGSVNAVNARGDVVGTLGGDPDRAVVWRDITTSPRADLLSASKDRTHADGISDSGVVVGGLSDRNLPYRWDADGRGAPLPLPDGVDLGSVRGVRGNWAYGTAAKSNGVPALGSGPPMPVLWDLEKGTATIVGDAMSMPGAGNARGQLVLQPRDDDGVLLRDPDGTLRKLPGEEGWRYGARALDDSGTRIGGGGGARPVRWICRE</sequence>
<dbReference type="Proteomes" id="UP000646749">
    <property type="component" value="Unassembled WGS sequence"/>
</dbReference>
<dbReference type="EMBL" id="BONW01000001">
    <property type="protein sequence ID" value="GIG85466.1"/>
    <property type="molecule type" value="Genomic_DNA"/>
</dbReference>
<organism evidence="3 4">
    <name type="scientific">Plantactinospora endophytica</name>
    <dbReference type="NCBI Taxonomy" id="673535"/>
    <lineage>
        <taxon>Bacteria</taxon>
        <taxon>Bacillati</taxon>
        <taxon>Actinomycetota</taxon>
        <taxon>Actinomycetes</taxon>
        <taxon>Micromonosporales</taxon>
        <taxon>Micromonosporaceae</taxon>
        <taxon>Plantactinospora</taxon>
    </lineage>
</organism>
<keyword evidence="2" id="KW-0812">Transmembrane</keyword>
<comment type="caution">
    <text evidence="3">The sequence shown here is derived from an EMBL/GenBank/DDBJ whole genome shotgun (WGS) entry which is preliminary data.</text>
</comment>
<evidence type="ECO:0008006" key="5">
    <source>
        <dbReference type="Google" id="ProtNLM"/>
    </source>
</evidence>
<keyword evidence="2" id="KW-1133">Transmembrane helix</keyword>